<reference evidence="2 4" key="1">
    <citation type="journal article" date="2012" name="Nature">
        <title>Algal genomes reveal evolutionary mosaicism and the fate of nucleomorphs.</title>
        <authorList>
            <consortium name="DOE Joint Genome Institute"/>
            <person name="Curtis B.A."/>
            <person name="Tanifuji G."/>
            <person name="Burki F."/>
            <person name="Gruber A."/>
            <person name="Irimia M."/>
            <person name="Maruyama S."/>
            <person name="Arias M.C."/>
            <person name="Ball S.G."/>
            <person name="Gile G.H."/>
            <person name="Hirakawa Y."/>
            <person name="Hopkins J.F."/>
            <person name="Kuo A."/>
            <person name="Rensing S.A."/>
            <person name="Schmutz J."/>
            <person name="Symeonidi A."/>
            <person name="Elias M."/>
            <person name="Eveleigh R.J."/>
            <person name="Herman E.K."/>
            <person name="Klute M.J."/>
            <person name="Nakayama T."/>
            <person name="Obornik M."/>
            <person name="Reyes-Prieto A."/>
            <person name="Armbrust E.V."/>
            <person name="Aves S.J."/>
            <person name="Beiko R.G."/>
            <person name="Coutinho P."/>
            <person name="Dacks J.B."/>
            <person name="Durnford D.G."/>
            <person name="Fast N.M."/>
            <person name="Green B.R."/>
            <person name="Grisdale C.J."/>
            <person name="Hempel F."/>
            <person name="Henrissat B."/>
            <person name="Hoppner M.P."/>
            <person name="Ishida K."/>
            <person name="Kim E."/>
            <person name="Koreny L."/>
            <person name="Kroth P.G."/>
            <person name="Liu Y."/>
            <person name="Malik S.B."/>
            <person name="Maier U.G."/>
            <person name="McRose D."/>
            <person name="Mock T."/>
            <person name="Neilson J.A."/>
            <person name="Onodera N.T."/>
            <person name="Poole A.M."/>
            <person name="Pritham E.J."/>
            <person name="Richards T.A."/>
            <person name="Rocap G."/>
            <person name="Roy S.W."/>
            <person name="Sarai C."/>
            <person name="Schaack S."/>
            <person name="Shirato S."/>
            <person name="Slamovits C.H."/>
            <person name="Spencer D.F."/>
            <person name="Suzuki S."/>
            <person name="Worden A.Z."/>
            <person name="Zauner S."/>
            <person name="Barry K."/>
            <person name="Bell C."/>
            <person name="Bharti A.K."/>
            <person name="Crow J.A."/>
            <person name="Grimwood J."/>
            <person name="Kramer R."/>
            <person name="Lindquist E."/>
            <person name="Lucas S."/>
            <person name="Salamov A."/>
            <person name="McFadden G.I."/>
            <person name="Lane C.E."/>
            <person name="Keeling P.J."/>
            <person name="Gray M.W."/>
            <person name="Grigoriev I.V."/>
            <person name="Archibald J.M."/>
        </authorList>
    </citation>
    <scope>NUCLEOTIDE SEQUENCE</scope>
    <source>
        <strain evidence="2 4">CCMP2712</strain>
    </source>
</reference>
<evidence type="ECO:0008006" key="5">
    <source>
        <dbReference type="Google" id="ProtNLM"/>
    </source>
</evidence>
<dbReference type="RefSeq" id="XP_005832077.1">
    <property type="nucleotide sequence ID" value="XM_005832020.1"/>
</dbReference>
<evidence type="ECO:0000256" key="1">
    <source>
        <dbReference type="SAM" id="MobiDB-lite"/>
    </source>
</evidence>
<organism evidence="2">
    <name type="scientific">Guillardia theta (strain CCMP2712)</name>
    <name type="common">Cryptophyte</name>
    <dbReference type="NCBI Taxonomy" id="905079"/>
    <lineage>
        <taxon>Eukaryota</taxon>
        <taxon>Cryptophyceae</taxon>
        <taxon>Pyrenomonadales</taxon>
        <taxon>Geminigeraceae</taxon>
        <taxon>Guillardia</taxon>
    </lineage>
</organism>
<evidence type="ECO:0000313" key="4">
    <source>
        <dbReference type="Proteomes" id="UP000011087"/>
    </source>
</evidence>
<dbReference type="EMBL" id="JH993001">
    <property type="protein sequence ID" value="EKX45097.1"/>
    <property type="molecule type" value="Genomic_DNA"/>
</dbReference>
<feature type="compositionally biased region" description="Polar residues" evidence="1">
    <location>
        <begin position="1"/>
        <end position="32"/>
    </location>
</feature>
<dbReference type="KEGG" id="gtt:GUITHDRAFT_94837"/>
<dbReference type="PaxDb" id="55529-EKX45097"/>
<dbReference type="Pfam" id="PF19114">
    <property type="entry name" value="EsV_1_7_cys"/>
    <property type="match status" value="4"/>
</dbReference>
<dbReference type="InterPro" id="IPR043822">
    <property type="entry name" value="EsV_1_7_cys"/>
</dbReference>
<gene>
    <name evidence="2" type="ORF">GUITHDRAFT_94837</name>
</gene>
<feature type="region of interest" description="Disordered" evidence="1">
    <location>
        <begin position="1"/>
        <end position="40"/>
    </location>
</feature>
<dbReference type="Gene3D" id="6.10.140.110">
    <property type="match status" value="1"/>
</dbReference>
<reference evidence="3" key="3">
    <citation type="submission" date="2016-03" db="UniProtKB">
        <authorList>
            <consortium name="EnsemblProtists"/>
        </authorList>
    </citation>
    <scope>IDENTIFICATION</scope>
</reference>
<dbReference type="OrthoDB" id="2441233at2759"/>
<name>L1J9T1_GUITC</name>
<keyword evidence="4" id="KW-1185">Reference proteome</keyword>
<dbReference type="Proteomes" id="UP000011087">
    <property type="component" value="Unassembled WGS sequence"/>
</dbReference>
<protein>
    <recommendedName>
        <fullName evidence="5">EsV-1-7</fullName>
    </recommendedName>
</protein>
<dbReference type="AlphaFoldDB" id="L1J9T1"/>
<accession>L1J9T1</accession>
<dbReference type="SMART" id="SM01425">
    <property type="entry name" value="EsV_1_7"/>
    <property type="match status" value="4"/>
</dbReference>
<dbReference type="EnsemblProtists" id="EKX45097">
    <property type="protein sequence ID" value="EKX45097"/>
    <property type="gene ID" value="GUITHDRAFT_94837"/>
</dbReference>
<proteinExistence type="predicted"/>
<reference evidence="4" key="2">
    <citation type="submission" date="2012-11" db="EMBL/GenBank/DDBJ databases">
        <authorList>
            <person name="Kuo A."/>
            <person name="Curtis B.A."/>
            <person name="Tanifuji G."/>
            <person name="Burki F."/>
            <person name="Gruber A."/>
            <person name="Irimia M."/>
            <person name="Maruyama S."/>
            <person name="Arias M.C."/>
            <person name="Ball S.G."/>
            <person name="Gile G.H."/>
            <person name="Hirakawa Y."/>
            <person name="Hopkins J.F."/>
            <person name="Rensing S.A."/>
            <person name="Schmutz J."/>
            <person name="Symeonidi A."/>
            <person name="Elias M."/>
            <person name="Eveleigh R.J."/>
            <person name="Herman E.K."/>
            <person name="Klute M.J."/>
            <person name="Nakayama T."/>
            <person name="Obornik M."/>
            <person name="Reyes-Prieto A."/>
            <person name="Armbrust E.V."/>
            <person name="Aves S.J."/>
            <person name="Beiko R.G."/>
            <person name="Coutinho P."/>
            <person name="Dacks J.B."/>
            <person name="Durnford D.G."/>
            <person name="Fast N.M."/>
            <person name="Green B.R."/>
            <person name="Grisdale C."/>
            <person name="Hempe F."/>
            <person name="Henrissat B."/>
            <person name="Hoppner M.P."/>
            <person name="Ishida K.-I."/>
            <person name="Kim E."/>
            <person name="Koreny L."/>
            <person name="Kroth P.G."/>
            <person name="Liu Y."/>
            <person name="Malik S.-B."/>
            <person name="Maier U.G."/>
            <person name="McRose D."/>
            <person name="Mock T."/>
            <person name="Neilson J.A."/>
            <person name="Onodera N.T."/>
            <person name="Poole A.M."/>
            <person name="Pritham E.J."/>
            <person name="Richards T.A."/>
            <person name="Rocap G."/>
            <person name="Roy S.W."/>
            <person name="Sarai C."/>
            <person name="Schaack S."/>
            <person name="Shirato S."/>
            <person name="Slamovits C.H."/>
            <person name="Spencer D.F."/>
            <person name="Suzuki S."/>
            <person name="Worden A.Z."/>
            <person name="Zauner S."/>
            <person name="Barry K."/>
            <person name="Bell C."/>
            <person name="Bharti A.K."/>
            <person name="Crow J.A."/>
            <person name="Grimwood J."/>
            <person name="Kramer R."/>
            <person name="Lindquist E."/>
            <person name="Lucas S."/>
            <person name="Salamov A."/>
            <person name="McFadden G.I."/>
            <person name="Lane C.E."/>
            <person name="Keeling P.J."/>
            <person name="Gray M.W."/>
            <person name="Grigoriev I.V."/>
            <person name="Archibald J.M."/>
        </authorList>
    </citation>
    <scope>NUCLEOTIDE SEQUENCE</scope>
    <source>
        <strain evidence="4">CCMP2712</strain>
    </source>
</reference>
<evidence type="ECO:0000313" key="3">
    <source>
        <dbReference type="EnsemblProtists" id="EKX45097"/>
    </source>
</evidence>
<sequence length="265" mass="30104">MGQGAMQSKRQRTSSPDWSEQVRSSFETSQGGQVDAFHAQWESAGLDSSSGLPSPSFVSSVEGHTHNDVELENSFFSAEIFPEFSLDSDSRHSNKPKRRHGWRTCTYIEGCCKAANFGDPVDGKPIFCLQHKLPMHKNVVSRKCQHVGCSKRPVFGEPFSKKPGYCREHKSAHHVDVANKRCQFPNCRRHPVFGDARVYLEQAEQVEAKFCAKHKLTHHVDVRHRRCEFQNCTKLPSFGWHNDMIPRCCSTHKKDGQVYVASRLC</sequence>
<feature type="non-terminal residue" evidence="2">
    <location>
        <position position="265"/>
    </location>
</feature>
<dbReference type="HOGENOM" id="CLU_1052102_0_0_1"/>
<evidence type="ECO:0000313" key="2">
    <source>
        <dbReference type="EMBL" id="EKX45097.1"/>
    </source>
</evidence>
<dbReference type="GeneID" id="17301650"/>